<reference evidence="2 3" key="1">
    <citation type="submission" date="2020-07" db="EMBL/GenBank/DDBJ databases">
        <authorList>
            <person name="Partida-Martinez L."/>
            <person name="Huntemann M."/>
            <person name="Clum A."/>
            <person name="Wang J."/>
            <person name="Palaniappan K."/>
            <person name="Ritter S."/>
            <person name="Chen I.-M."/>
            <person name="Stamatis D."/>
            <person name="Reddy T."/>
            <person name="O'Malley R."/>
            <person name="Daum C."/>
            <person name="Shapiro N."/>
            <person name="Ivanova N."/>
            <person name="Kyrpides N."/>
            <person name="Woyke T."/>
        </authorList>
    </citation>
    <scope>NUCLEOTIDE SEQUENCE [LARGE SCALE GENOMIC DNA]</scope>
    <source>
        <strain evidence="2 3">AS2.3</strain>
    </source>
</reference>
<evidence type="ECO:0000259" key="1">
    <source>
        <dbReference type="Pfam" id="PF07238"/>
    </source>
</evidence>
<name>A0A7Y9K4B4_9SPHN</name>
<dbReference type="Gene3D" id="2.40.10.220">
    <property type="entry name" value="predicted glycosyltransferase like domains"/>
    <property type="match status" value="1"/>
</dbReference>
<dbReference type="EMBL" id="JACCBY010000007">
    <property type="protein sequence ID" value="NYD91819.1"/>
    <property type="molecule type" value="Genomic_DNA"/>
</dbReference>
<feature type="domain" description="PilZ" evidence="1">
    <location>
        <begin position="19"/>
        <end position="106"/>
    </location>
</feature>
<keyword evidence="3" id="KW-1185">Reference proteome</keyword>
<sequence length="114" mass="12713">MASIVDPTPHPTWLAQDERQADRLAVVWPATIASMKFDPEACSISDITHRGCRILLGHHITVGTYVTIDMPQLTKLEGWIAWNRGHEVGVEFSHPLPKDVLSDIETRIQSGPPH</sequence>
<gene>
    <name evidence="2" type="ORF">HD841_003638</name>
</gene>
<dbReference type="Pfam" id="PF07238">
    <property type="entry name" value="PilZ"/>
    <property type="match status" value="1"/>
</dbReference>
<organism evidence="2 3">
    <name type="scientific">Sphingomonas melonis</name>
    <dbReference type="NCBI Taxonomy" id="152682"/>
    <lineage>
        <taxon>Bacteria</taxon>
        <taxon>Pseudomonadati</taxon>
        <taxon>Pseudomonadota</taxon>
        <taxon>Alphaproteobacteria</taxon>
        <taxon>Sphingomonadales</taxon>
        <taxon>Sphingomonadaceae</taxon>
        <taxon>Sphingomonas</taxon>
    </lineage>
</organism>
<proteinExistence type="predicted"/>
<dbReference type="InterPro" id="IPR009875">
    <property type="entry name" value="PilZ_domain"/>
</dbReference>
<evidence type="ECO:0000313" key="2">
    <source>
        <dbReference type="EMBL" id="NYD91819.1"/>
    </source>
</evidence>
<evidence type="ECO:0000313" key="3">
    <source>
        <dbReference type="Proteomes" id="UP000517753"/>
    </source>
</evidence>
<dbReference type="RefSeq" id="WP_179510223.1">
    <property type="nucleotide sequence ID" value="NZ_JACCBY010000007.1"/>
</dbReference>
<dbReference type="Proteomes" id="UP000517753">
    <property type="component" value="Unassembled WGS sequence"/>
</dbReference>
<accession>A0A7Y9K4B4</accession>
<protein>
    <recommendedName>
        <fullName evidence="1">PilZ domain-containing protein</fullName>
    </recommendedName>
</protein>
<dbReference type="GO" id="GO:0035438">
    <property type="term" value="F:cyclic-di-GMP binding"/>
    <property type="evidence" value="ECO:0007669"/>
    <property type="project" value="InterPro"/>
</dbReference>
<comment type="caution">
    <text evidence="2">The sequence shown here is derived from an EMBL/GenBank/DDBJ whole genome shotgun (WGS) entry which is preliminary data.</text>
</comment>
<dbReference type="AlphaFoldDB" id="A0A7Y9K4B4"/>
<reference evidence="2 3" key="2">
    <citation type="submission" date="2020-08" db="EMBL/GenBank/DDBJ databases">
        <title>The Agave Microbiome: Exploring the role of microbial communities in plant adaptations to desert environments.</title>
        <authorList>
            <person name="Partida-Martinez L.P."/>
        </authorList>
    </citation>
    <scope>NUCLEOTIDE SEQUENCE [LARGE SCALE GENOMIC DNA]</scope>
    <source>
        <strain evidence="2 3">AS2.3</strain>
    </source>
</reference>
<dbReference type="SUPFAM" id="SSF141371">
    <property type="entry name" value="PilZ domain-like"/>
    <property type="match status" value="1"/>
</dbReference>